<reference evidence="2 3" key="1">
    <citation type="journal article" date="2016" name="Appl. Environ. Microbiol.">
        <title>Whole genome relationships among Francisella bacteria of diverse origin define new species and provide specific regions for detection.</title>
        <authorList>
            <person name="Challacombe J.F."/>
            <person name="Petersen J.M."/>
            <person name="Gallegos-Graves V."/>
            <person name="Hodge D."/>
            <person name="Pillai S."/>
            <person name="Kuske C.R."/>
        </authorList>
    </citation>
    <scope>NUCLEOTIDE SEQUENCE [LARGE SCALE GENOMIC DNA]</scope>
    <source>
        <strain evidence="3">TX07-7310</strain>
    </source>
</reference>
<dbReference type="AlphaFoldDB" id="A0A1L4BQP5"/>
<accession>A0A1L4BQP5</accession>
<name>A0A1L4BQP5_9GAMM</name>
<evidence type="ECO:0000313" key="2">
    <source>
        <dbReference type="EMBL" id="API86180.1"/>
    </source>
</evidence>
<proteinExistence type="predicted"/>
<sequence>MVVNMYFIVIFLVIALSALCMVYMLYKLLKGHDQYPVQSLSQKIALACTGIISFVADTIGVGSFAVNIAIAKTFKLVKDVELPGFVNGAQIIPGAIEAVFFLGVLHVDFVTLVVLVLGATLGGFIGGIFASKINATAVRLIMIFAFVGVILLLLGNLFNILPVGGDLLKLSGIKLIVGFIGMFFAGFLVCFGVGLFALVEAILFLLGMSPKVAFPIMTTAGAIQQPVTTFAFLINNTIPLKKALIVGCFGIIGVFIGVNIVTMLSTDGLHWLLVVVIGYNTISLIRSFIKSKDNQA</sequence>
<gene>
    <name evidence="2" type="ORF">F7310_01890</name>
</gene>
<feature type="transmembrane region" description="Helical" evidence="1">
    <location>
        <begin position="173"/>
        <end position="206"/>
    </location>
</feature>
<keyword evidence="1" id="KW-0812">Transmembrane</keyword>
<feature type="transmembrane region" description="Helical" evidence="1">
    <location>
        <begin position="109"/>
        <end position="131"/>
    </location>
</feature>
<dbReference type="EMBL" id="CP016796">
    <property type="protein sequence ID" value="API86180.1"/>
    <property type="molecule type" value="Genomic_DNA"/>
</dbReference>
<keyword evidence="1" id="KW-1133">Transmembrane helix</keyword>
<dbReference type="STRING" id="573570.F7310_01890"/>
<keyword evidence="3" id="KW-1185">Reference proteome</keyword>
<evidence type="ECO:0008006" key="4">
    <source>
        <dbReference type="Google" id="ProtNLM"/>
    </source>
</evidence>
<feature type="transmembrane region" description="Helical" evidence="1">
    <location>
        <begin position="6"/>
        <end position="26"/>
    </location>
</feature>
<feature type="transmembrane region" description="Helical" evidence="1">
    <location>
        <begin position="212"/>
        <end position="234"/>
    </location>
</feature>
<feature type="transmembrane region" description="Helical" evidence="1">
    <location>
        <begin position="46"/>
        <end position="70"/>
    </location>
</feature>
<dbReference type="PANTHER" id="PTHR43483:SF3">
    <property type="entry name" value="MEMBRANE TRANSPORTER PROTEIN HI_0806-RELATED"/>
    <property type="match status" value="1"/>
</dbReference>
<feature type="transmembrane region" description="Helical" evidence="1">
    <location>
        <begin position="270"/>
        <end position="289"/>
    </location>
</feature>
<dbReference type="PANTHER" id="PTHR43483">
    <property type="entry name" value="MEMBRANE TRANSPORTER PROTEIN HI_0806-RELATED"/>
    <property type="match status" value="1"/>
</dbReference>
<protein>
    <recommendedName>
        <fullName evidence="4">Membrane transporter protein</fullName>
    </recommendedName>
</protein>
<evidence type="ECO:0000313" key="3">
    <source>
        <dbReference type="Proteomes" id="UP000184222"/>
    </source>
</evidence>
<keyword evidence="1" id="KW-0472">Membrane</keyword>
<feature type="transmembrane region" description="Helical" evidence="1">
    <location>
        <begin position="137"/>
        <end position="161"/>
    </location>
</feature>
<evidence type="ECO:0000256" key="1">
    <source>
        <dbReference type="SAM" id="Phobius"/>
    </source>
</evidence>
<dbReference type="KEGG" id="frx:F7310_01890"/>
<dbReference type="Proteomes" id="UP000184222">
    <property type="component" value="Chromosome"/>
</dbReference>
<organism evidence="2 3">
    <name type="scientific">Francisella uliginis</name>
    <dbReference type="NCBI Taxonomy" id="573570"/>
    <lineage>
        <taxon>Bacteria</taxon>
        <taxon>Pseudomonadati</taxon>
        <taxon>Pseudomonadota</taxon>
        <taxon>Gammaproteobacteria</taxon>
        <taxon>Thiotrichales</taxon>
        <taxon>Francisellaceae</taxon>
        <taxon>Francisella</taxon>
    </lineage>
</organism>
<feature type="transmembrane region" description="Helical" evidence="1">
    <location>
        <begin position="243"/>
        <end position="264"/>
    </location>
</feature>